<name>H6L9N7_SAPGL</name>
<evidence type="ECO:0000256" key="1">
    <source>
        <dbReference type="SAM" id="SignalP"/>
    </source>
</evidence>
<dbReference type="KEGG" id="sgn:SGRA_0476"/>
<keyword evidence="4" id="KW-1185">Reference proteome</keyword>
<gene>
    <name evidence="3" type="ordered locus">SGRA_0476</name>
</gene>
<evidence type="ECO:0000313" key="4">
    <source>
        <dbReference type="Proteomes" id="UP000007519"/>
    </source>
</evidence>
<dbReference type="Proteomes" id="UP000007519">
    <property type="component" value="Chromosome"/>
</dbReference>
<dbReference type="AlphaFoldDB" id="H6L9N7"/>
<dbReference type="EMBL" id="CP002831">
    <property type="protein sequence ID" value="AFC23215.1"/>
    <property type="molecule type" value="Genomic_DNA"/>
</dbReference>
<dbReference type="HOGENOM" id="CLU_1209119_0_0_10"/>
<dbReference type="STRING" id="984262.SGRA_0476"/>
<dbReference type="NCBIfam" id="TIGR04183">
    <property type="entry name" value="Por_Secre_tail"/>
    <property type="match status" value="1"/>
</dbReference>
<dbReference type="RefSeq" id="WP_014373460.1">
    <property type="nucleotide sequence ID" value="NC_016940.1"/>
</dbReference>
<sequence length="229" mass="26546">MQQTIHLFCFLFFTVFLSAQNFSVSADYASLQGDCQAEIGPRISLKNESNRKITLVWEQSRNLCPEGWEVAVCDRQCYSSLVQKKQLVLGPKEEVSNFRVNFRPNGKEGIGNLELKIYEKGLKQDAERILFSASAKNERSAQKMYQPKAEKPTVYPNPVVEHLMLRDAQEQVKYLEIYNVVGRKVLQFQVNGQQDKFDVSSLNRGIYMLRMLDENRHIIRTERISKYNP</sequence>
<feature type="signal peptide" evidence="1">
    <location>
        <begin position="1"/>
        <end position="19"/>
    </location>
</feature>
<accession>H6L9N7</accession>
<evidence type="ECO:0000259" key="2">
    <source>
        <dbReference type="Pfam" id="PF18962"/>
    </source>
</evidence>
<dbReference type="InterPro" id="IPR026444">
    <property type="entry name" value="Secre_tail"/>
</dbReference>
<organism evidence="3 4">
    <name type="scientific">Saprospira grandis (strain Lewin)</name>
    <dbReference type="NCBI Taxonomy" id="984262"/>
    <lineage>
        <taxon>Bacteria</taxon>
        <taxon>Pseudomonadati</taxon>
        <taxon>Bacteroidota</taxon>
        <taxon>Saprospiria</taxon>
        <taxon>Saprospirales</taxon>
        <taxon>Saprospiraceae</taxon>
        <taxon>Saprospira</taxon>
    </lineage>
</organism>
<feature type="chain" id="PRO_5003604198" description="Secretion system C-terminal sorting domain-containing protein" evidence="1">
    <location>
        <begin position="20"/>
        <end position="229"/>
    </location>
</feature>
<feature type="domain" description="Secretion system C-terminal sorting" evidence="2">
    <location>
        <begin position="154"/>
        <end position="219"/>
    </location>
</feature>
<dbReference type="Pfam" id="PF18962">
    <property type="entry name" value="Por_Secre_tail"/>
    <property type="match status" value="1"/>
</dbReference>
<reference evidence="3 4" key="1">
    <citation type="journal article" date="2012" name="Stand. Genomic Sci.">
        <title>Complete genome sequencing and analysis of Saprospira grandis str. Lewin, a predatory marine bacterium.</title>
        <authorList>
            <person name="Saw J.H."/>
            <person name="Yuryev A."/>
            <person name="Kanbe M."/>
            <person name="Hou S."/>
            <person name="Young A.G."/>
            <person name="Aizawa S."/>
            <person name="Alam M."/>
        </authorList>
    </citation>
    <scope>NUCLEOTIDE SEQUENCE [LARGE SCALE GENOMIC DNA]</scope>
    <source>
        <strain evidence="3 4">Lewin</strain>
    </source>
</reference>
<proteinExistence type="predicted"/>
<protein>
    <recommendedName>
        <fullName evidence="2">Secretion system C-terminal sorting domain-containing protein</fullName>
    </recommendedName>
</protein>
<dbReference type="OrthoDB" id="862563at2"/>
<evidence type="ECO:0000313" key="3">
    <source>
        <dbReference type="EMBL" id="AFC23215.1"/>
    </source>
</evidence>
<keyword evidence="1" id="KW-0732">Signal</keyword>